<dbReference type="AlphaFoldDB" id="A0A6N9SYI0"/>
<gene>
    <name evidence="2" type="ORF">GTK09_06875</name>
</gene>
<protein>
    <recommendedName>
        <fullName evidence="4">Oxygen tolerance</fullName>
    </recommendedName>
</protein>
<dbReference type="InterPro" id="IPR025738">
    <property type="entry name" value="BatD"/>
</dbReference>
<accession>A0A6N9SYI0</accession>
<evidence type="ECO:0008006" key="4">
    <source>
        <dbReference type="Google" id="ProtNLM"/>
    </source>
</evidence>
<dbReference type="Proteomes" id="UP000469011">
    <property type="component" value="Unassembled WGS sequence"/>
</dbReference>
<dbReference type="PANTHER" id="PTHR40940:SF1">
    <property type="entry name" value="PROTEIN BATD"/>
    <property type="match status" value="1"/>
</dbReference>
<keyword evidence="1" id="KW-0732">Signal</keyword>
<dbReference type="EMBL" id="JAAAMG010000004">
    <property type="protein sequence ID" value="NDW04150.1"/>
    <property type="molecule type" value="Genomic_DNA"/>
</dbReference>
<evidence type="ECO:0000256" key="1">
    <source>
        <dbReference type="SAM" id="SignalP"/>
    </source>
</evidence>
<dbReference type="PANTHER" id="PTHR40940">
    <property type="entry name" value="PROTEIN BATD-RELATED"/>
    <property type="match status" value="1"/>
</dbReference>
<proteinExistence type="predicted"/>
<dbReference type="RefSeq" id="WP_163462208.1">
    <property type="nucleotide sequence ID" value="NZ_JAAAMG010000004.1"/>
</dbReference>
<keyword evidence="3" id="KW-1185">Reference proteome</keyword>
<evidence type="ECO:0000313" key="2">
    <source>
        <dbReference type="EMBL" id="NDW04150.1"/>
    </source>
</evidence>
<feature type="signal peptide" evidence="1">
    <location>
        <begin position="1"/>
        <end position="24"/>
    </location>
</feature>
<reference evidence="2 3" key="1">
    <citation type="submission" date="2020-01" db="EMBL/GenBank/DDBJ databases">
        <title>Jiella pacifica sp. nov.</title>
        <authorList>
            <person name="Xue Z."/>
            <person name="Zhu S."/>
            <person name="Chen J."/>
            <person name="Yang J."/>
        </authorList>
    </citation>
    <scope>NUCLEOTIDE SEQUENCE [LARGE SCALE GENOMIC DNA]</scope>
    <source>
        <strain evidence="2 3">40Bstr34</strain>
    </source>
</reference>
<organism evidence="2 3">
    <name type="scientific">Jiella pacifica</name>
    <dbReference type="NCBI Taxonomy" id="2696469"/>
    <lineage>
        <taxon>Bacteria</taxon>
        <taxon>Pseudomonadati</taxon>
        <taxon>Pseudomonadota</taxon>
        <taxon>Alphaproteobacteria</taxon>
        <taxon>Hyphomicrobiales</taxon>
        <taxon>Aurantimonadaceae</taxon>
        <taxon>Jiella</taxon>
    </lineage>
</organism>
<sequence>MVGKLIAVLFGLFLAFGAATSADAAEPDLTLEATIEADSLEPYVGEMVLLTLRGDYDAFITLERFEGIELANFTWLQLGRDVWSKSRKNGREYTTVERKLALYPQKPGTLAIGPFRHRLTLDDGSGRRSETIVASNALDLTVKPKPATDGGWWLPAKNVTIDDHWDMDTARLADGATATRTVTITAVGQTAAALPPPPKVVAPWLIAFIAPEIRTTEITRDGPVGTVQWQWRMRPSRSEPGRLPAYHIPWFDTQSREMRDLVMKSRRFAYATITAPEGSAARTRLENWLLPLALGLLLPVGAALHRRRPLPAREILARLRRWLPERDALAMRAARIRGDVRAYRRIAAKRLSRHGHAPEQELAAIDAALFRGAPVQVMDLHSLDRRLREVFHRAEAANEIDAWQRGRGIAARPRG</sequence>
<evidence type="ECO:0000313" key="3">
    <source>
        <dbReference type="Proteomes" id="UP000469011"/>
    </source>
</evidence>
<name>A0A6N9SYI0_9HYPH</name>
<feature type="chain" id="PRO_5027121503" description="Oxygen tolerance" evidence="1">
    <location>
        <begin position="25"/>
        <end position="415"/>
    </location>
</feature>
<comment type="caution">
    <text evidence="2">The sequence shown here is derived from an EMBL/GenBank/DDBJ whole genome shotgun (WGS) entry which is preliminary data.</text>
</comment>